<dbReference type="Gene3D" id="3.40.50.150">
    <property type="entry name" value="Vaccinia Virus protein VP39"/>
    <property type="match status" value="1"/>
</dbReference>
<keyword evidence="2" id="KW-0808">Transferase</keyword>
<dbReference type="InterPro" id="IPR013216">
    <property type="entry name" value="Methyltransf_11"/>
</dbReference>
<name>A0ABY5R2E6_9HYPH</name>
<evidence type="ECO:0000313" key="3">
    <source>
        <dbReference type="Proteomes" id="UP001058098"/>
    </source>
</evidence>
<dbReference type="Pfam" id="PF08241">
    <property type="entry name" value="Methyltransf_11"/>
    <property type="match status" value="1"/>
</dbReference>
<dbReference type="RefSeq" id="WP_258121372.1">
    <property type="nucleotide sequence ID" value="NZ_CP062229.1"/>
</dbReference>
<organism evidence="2 3">
    <name type="scientific">Mesorhizobium onobrychidis</name>
    <dbReference type="NCBI Taxonomy" id="2775404"/>
    <lineage>
        <taxon>Bacteria</taxon>
        <taxon>Pseudomonadati</taxon>
        <taxon>Pseudomonadota</taxon>
        <taxon>Alphaproteobacteria</taxon>
        <taxon>Hyphomicrobiales</taxon>
        <taxon>Phyllobacteriaceae</taxon>
        <taxon>Mesorhizobium</taxon>
    </lineage>
</organism>
<dbReference type="Proteomes" id="UP001058098">
    <property type="component" value="Chromosome"/>
</dbReference>
<dbReference type="GO" id="GO:0032259">
    <property type="term" value="P:methylation"/>
    <property type="evidence" value="ECO:0007669"/>
    <property type="project" value="UniProtKB-KW"/>
</dbReference>
<dbReference type="SUPFAM" id="SSF53335">
    <property type="entry name" value="S-adenosyl-L-methionine-dependent methyltransferases"/>
    <property type="match status" value="1"/>
</dbReference>
<dbReference type="CDD" id="cd02440">
    <property type="entry name" value="AdoMet_MTases"/>
    <property type="match status" value="1"/>
</dbReference>
<keyword evidence="3" id="KW-1185">Reference proteome</keyword>
<feature type="domain" description="Methyltransferase type 11" evidence="1">
    <location>
        <begin position="64"/>
        <end position="157"/>
    </location>
</feature>
<dbReference type="InterPro" id="IPR029063">
    <property type="entry name" value="SAM-dependent_MTases_sf"/>
</dbReference>
<proteinExistence type="predicted"/>
<protein>
    <submittedName>
        <fullName evidence="2">Class I SAM-dependent methyltransferase</fullName>
    </submittedName>
</protein>
<dbReference type="GO" id="GO:0008168">
    <property type="term" value="F:methyltransferase activity"/>
    <property type="evidence" value="ECO:0007669"/>
    <property type="project" value="UniProtKB-KW"/>
</dbReference>
<gene>
    <name evidence="2" type="ORF">IHQ72_04540</name>
</gene>
<accession>A0ABY5R2E6</accession>
<keyword evidence="2" id="KW-0489">Methyltransferase</keyword>
<sequence length="211" mass="22863">MIIDKANAALESVYTADTPEALAQAYAAWAAAYDSETASLGYLLPFLIAAWVARHVPSGEGPLLDAGCGTGLSGPSLKALGYQDIAGLDLSDEMLDIAGSRQAYSELKQAMLGGPLPWPDGYFRAFFSTGVFTISHAPASGLHELVRITKKGGHAIFTVRDQVFESGGFRDVLAELERDKKWRSVEESPWFRCYAIAEHEALVKTFVFEVV</sequence>
<dbReference type="EMBL" id="CP062229">
    <property type="protein sequence ID" value="UVC16452.1"/>
    <property type="molecule type" value="Genomic_DNA"/>
</dbReference>
<reference evidence="2" key="1">
    <citation type="submission" date="2020-09" db="EMBL/GenBank/DDBJ databases">
        <title>Rhizobia associated with sainfoin plants.</title>
        <authorList>
            <person name="Asharfi S."/>
            <person name="Kuzmanovic N."/>
            <person name="Bunk B."/>
            <person name="Sproeer C."/>
            <person name="Becker M."/>
            <person name="Thuenen T."/>
        </authorList>
    </citation>
    <scope>NUCLEOTIDE SEQUENCE</scope>
    <source>
        <strain evidence="2">OM4</strain>
    </source>
</reference>
<evidence type="ECO:0000313" key="2">
    <source>
        <dbReference type="EMBL" id="UVC16452.1"/>
    </source>
</evidence>
<evidence type="ECO:0000259" key="1">
    <source>
        <dbReference type="Pfam" id="PF08241"/>
    </source>
</evidence>